<sequence length="283" mass="32635">MGDNNNKTLTAVLVALARLTTQVERFDEIVKERQEPQLDLPNQNPRPNNVELLVPGREQSRFQAPKLFTKPKFTIPSFKEDNDPDRYIEWEGKIDLMFAYNDYPQAKQVHLITIQFEGYARTWANITEKEKVTVSRFVVDLNLNITDLLDLQGYENLEDTLKKTMTIEAQIQRRFQFIEHNQGISSSYQGNPSNPSSSSTPYSQKKPRDDKHDKEKERPAKNDTLLAPKDQMIICEEVGKVKKEKDENLKLNLNLPAPEGDLRDSQFQQAVAFSAPALVDRHY</sequence>
<dbReference type="AlphaFoldDB" id="A0A6A2ZJG5"/>
<gene>
    <name evidence="2" type="ORF">F3Y22_tig00110879pilonHSYRG00103</name>
</gene>
<name>A0A6A2ZJG5_HIBSY</name>
<accession>A0A6A2ZJG5</accession>
<proteinExistence type="predicted"/>
<evidence type="ECO:0000313" key="2">
    <source>
        <dbReference type="EMBL" id="KAE8691810.1"/>
    </source>
</evidence>
<feature type="region of interest" description="Disordered" evidence="1">
    <location>
        <begin position="184"/>
        <end position="227"/>
    </location>
</feature>
<feature type="compositionally biased region" description="Basic and acidic residues" evidence="1">
    <location>
        <begin position="206"/>
        <end position="221"/>
    </location>
</feature>
<protein>
    <recommendedName>
        <fullName evidence="4">Retrotransposon gag domain-containing protein</fullName>
    </recommendedName>
</protein>
<comment type="caution">
    <text evidence="2">The sequence shown here is derived from an EMBL/GenBank/DDBJ whole genome shotgun (WGS) entry which is preliminary data.</text>
</comment>
<evidence type="ECO:0008006" key="4">
    <source>
        <dbReference type="Google" id="ProtNLM"/>
    </source>
</evidence>
<organism evidence="2 3">
    <name type="scientific">Hibiscus syriacus</name>
    <name type="common">Rose of Sharon</name>
    <dbReference type="NCBI Taxonomy" id="106335"/>
    <lineage>
        <taxon>Eukaryota</taxon>
        <taxon>Viridiplantae</taxon>
        <taxon>Streptophyta</taxon>
        <taxon>Embryophyta</taxon>
        <taxon>Tracheophyta</taxon>
        <taxon>Spermatophyta</taxon>
        <taxon>Magnoliopsida</taxon>
        <taxon>eudicotyledons</taxon>
        <taxon>Gunneridae</taxon>
        <taxon>Pentapetalae</taxon>
        <taxon>rosids</taxon>
        <taxon>malvids</taxon>
        <taxon>Malvales</taxon>
        <taxon>Malvaceae</taxon>
        <taxon>Malvoideae</taxon>
        <taxon>Hibiscus</taxon>
    </lineage>
</organism>
<evidence type="ECO:0000313" key="3">
    <source>
        <dbReference type="Proteomes" id="UP000436088"/>
    </source>
</evidence>
<keyword evidence="3" id="KW-1185">Reference proteome</keyword>
<dbReference type="EMBL" id="VEPZ02001144">
    <property type="protein sequence ID" value="KAE8691810.1"/>
    <property type="molecule type" value="Genomic_DNA"/>
</dbReference>
<dbReference type="Proteomes" id="UP000436088">
    <property type="component" value="Unassembled WGS sequence"/>
</dbReference>
<reference evidence="2" key="1">
    <citation type="submission" date="2019-09" db="EMBL/GenBank/DDBJ databases">
        <title>Draft genome information of white flower Hibiscus syriacus.</title>
        <authorList>
            <person name="Kim Y.-M."/>
        </authorList>
    </citation>
    <scope>NUCLEOTIDE SEQUENCE [LARGE SCALE GENOMIC DNA]</scope>
    <source>
        <strain evidence="2">YM2019G1</strain>
    </source>
</reference>
<feature type="compositionally biased region" description="Low complexity" evidence="1">
    <location>
        <begin position="185"/>
        <end position="204"/>
    </location>
</feature>
<evidence type="ECO:0000256" key="1">
    <source>
        <dbReference type="SAM" id="MobiDB-lite"/>
    </source>
</evidence>